<reference evidence="3" key="1">
    <citation type="submission" date="2022-09" db="EMBL/GenBank/DDBJ databases">
        <title>Actin cytoskeleton and complex cell architecture in an #Asgard archaeon.</title>
        <authorList>
            <person name="Ponce Toledo R.I."/>
            <person name="Schleper C."/>
            <person name="Rodrigues Oliveira T."/>
            <person name="Wollweber F."/>
            <person name="Xu J."/>
            <person name="Rittmann S."/>
            <person name="Klingl A."/>
            <person name="Pilhofer M."/>
        </authorList>
    </citation>
    <scope>NUCLEOTIDE SEQUENCE</scope>
    <source>
        <strain evidence="3">B-35</strain>
    </source>
</reference>
<name>A0ABY6I041_9ARCH</name>
<proteinExistence type="predicted"/>
<dbReference type="Gene3D" id="1.20.5.110">
    <property type="match status" value="1"/>
</dbReference>
<keyword evidence="4" id="KW-1185">Reference proteome</keyword>
<keyword evidence="2" id="KW-1133">Transmembrane helix</keyword>
<sequence>MDKEPPKKRTLEKFGDDFKNSLVKFQKDFNTLFKLPIKEKDTRENRSSEELLELNEQTQVTGEKSAEFQTDIQKKWETFISKSNLDFKALEESWIQSMDQMKAKNEERRNLRKNRREAWKKRQKEEREKIRAFFQAQNQQIESTFQNMEKNIQDRKIQNRDKMYQNLDNMQKRWDKVMDKQQKFIENSFSSVNSFGWKQSMKILLIVVPILVILIIIFSLMKPFLPI</sequence>
<evidence type="ECO:0000313" key="4">
    <source>
        <dbReference type="Proteomes" id="UP001208689"/>
    </source>
</evidence>
<accession>A0ABY6I041</accession>
<feature type="coiled-coil region" evidence="1">
    <location>
        <begin position="131"/>
        <end position="158"/>
    </location>
</feature>
<organism evidence="3 4">
    <name type="scientific">Candidatus Lokiarchaeum ossiferum</name>
    <dbReference type="NCBI Taxonomy" id="2951803"/>
    <lineage>
        <taxon>Archaea</taxon>
        <taxon>Promethearchaeati</taxon>
        <taxon>Promethearchaeota</taxon>
        <taxon>Promethearchaeia</taxon>
        <taxon>Promethearchaeales</taxon>
        <taxon>Promethearchaeaceae</taxon>
        <taxon>Candidatus Lokiarchaeum</taxon>
    </lineage>
</organism>
<dbReference type="Proteomes" id="UP001208689">
    <property type="component" value="Chromosome"/>
</dbReference>
<dbReference type="EMBL" id="CP104013">
    <property type="protein sequence ID" value="UYP48074.1"/>
    <property type="molecule type" value="Genomic_DNA"/>
</dbReference>
<keyword evidence="2" id="KW-0472">Membrane</keyword>
<feature type="transmembrane region" description="Helical" evidence="2">
    <location>
        <begin position="203"/>
        <end position="221"/>
    </location>
</feature>
<evidence type="ECO:0000256" key="2">
    <source>
        <dbReference type="SAM" id="Phobius"/>
    </source>
</evidence>
<keyword evidence="2" id="KW-0812">Transmembrane</keyword>
<evidence type="ECO:0000256" key="1">
    <source>
        <dbReference type="SAM" id="Coils"/>
    </source>
</evidence>
<gene>
    <name evidence="3" type="ORF">NEF87_004359</name>
</gene>
<keyword evidence="1" id="KW-0175">Coiled coil</keyword>
<evidence type="ECO:0000313" key="3">
    <source>
        <dbReference type="EMBL" id="UYP48074.1"/>
    </source>
</evidence>
<protein>
    <submittedName>
        <fullName evidence="3">Uncharacterized protein</fullName>
    </submittedName>
</protein>